<proteinExistence type="predicted"/>
<dbReference type="PRINTS" id="PR00371">
    <property type="entry name" value="FPNCR"/>
</dbReference>
<comment type="cofactor">
    <cofactor evidence="2">
        <name>FAD</name>
        <dbReference type="ChEBI" id="CHEBI:57692"/>
    </cofactor>
</comment>
<keyword evidence="15" id="KW-1185">Reference proteome</keyword>
<evidence type="ECO:0000256" key="9">
    <source>
        <dbReference type="SAM" id="MobiDB-lite"/>
    </source>
</evidence>
<dbReference type="SUPFAM" id="SSF52343">
    <property type="entry name" value="Ferredoxin reductase-like, C-terminal NADP-linked domain"/>
    <property type="match status" value="1"/>
</dbReference>
<dbReference type="PROSITE" id="PS50902">
    <property type="entry name" value="FLAVODOXIN_LIKE"/>
    <property type="match status" value="1"/>
</dbReference>
<dbReference type="AlphaFoldDB" id="A0A2T9Y577"/>
<feature type="compositionally biased region" description="Low complexity" evidence="9">
    <location>
        <begin position="12"/>
        <end position="27"/>
    </location>
</feature>
<dbReference type="PROSITE" id="PS51384">
    <property type="entry name" value="FAD_FR"/>
    <property type="match status" value="1"/>
</dbReference>
<dbReference type="EC" id="1.6.2.4" evidence="8"/>
<keyword evidence="10" id="KW-0812">Transmembrane</keyword>
<gene>
    <name evidence="14" type="ORF">BB559_006030</name>
    <name evidence="13" type="ORF">BB559_006670</name>
</gene>
<evidence type="ECO:0000259" key="11">
    <source>
        <dbReference type="PROSITE" id="PS50902"/>
    </source>
</evidence>
<dbReference type="Pfam" id="PF00175">
    <property type="entry name" value="NAD_binding_1"/>
    <property type="match status" value="1"/>
</dbReference>
<evidence type="ECO:0000256" key="2">
    <source>
        <dbReference type="ARBA" id="ARBA00001974"/>
    </source>
</evidence>
<dbReference type="InterPro" id="IPR001094">
    <property type="entry name" value="Flavdoxin-like"/>
</dbReference>
<dbReference type="PANTHER" id="PTHR19384:SF17">
    <property type="entry name" value="NADPH--CYTOCHROME P450 REDUCTASE"/>
    <property type="match status" value="1"/>
</dbReference>
<evidence type="ECO:0000256" key="1">
    <source>
        <dbReference type="ARBA" id="ARBA00001917"/>
    </source>
</evidence>
<dbReference type="Gene3D" id="3.40.50.360">
    <property type="match status" value="1"/>
</dbReference>
<dbReference type="EMBL" id="MBFT01000735">
    <property type="protein sequence ID" value="PVU87502.1"/>
    <property type="molecule type" value="Genomic_DNA"/>
</dbReference>
<comment type="caution">
    <text evidence="14">The sequence shown here is derived from an EMBL/GenBank/DDBJ whole genome shotgun (WGS) entry which is preliminary data.</text>
</comment>
<dbReference type="InterPro" id="IPR017938">
    <property type="entry name" value="Riboflavin_synthase-like_b-brl"/>
</dbReference>
<dbReference type="Pfam" id="PF00667">
    <property type="entry name" value="FAD_binding_1"/>
    <property type="match status" value="1"/>
</dbReference>
<dbReference type="InterPro" id="IPR003097">
    <property type="entry name" value="CysJ-like_FAD-binding"/>
</dbReference>
<dbReference type="GO" id="GO:0005829">
    <property type="term" value="C:cytosol"/>
    <property type="evidence" value="ECO:0007669"/>
    <property type="project" value="TreeGrafter"/>
</dbReference>
<protein>
    <recommendedName>
        <fullName evidence="8">NADPH--hemoprotein reductase</fullName>
        <ecNumber evidence="8">1.6.2.4</ecNumber>
    </recommendedName>
</protein>
<keyword evidence="4" id="KW-0288">FMN</keyword>
<dbReference type="InterPro" id="IPR039261">
    <property type="entry name" value="FNR_nucleotide-bd"/>
</dbReference>
<keyword evidence="5" id="KW-0274">FAD</keyword>
<evidence type="ECO:0000256" key="5">
    <source>
        <dbReference type="ARBA" id="ARBA00022827"/>
    </source>
</evidence>
<dbReference type="GO" id="GO:0003958">
    <property type="term" value="F:NADPH-hemoprotein reductase activity"/>
    <property type="evidence" value="ECO:0007669"/>
    <property type="project" value="UniProtKB-EC"/>
</dbReference>
<accession>A0A2T9Y577</accession>
<dbReference type="Pfam" id="PF00258">
    <property type="entry name" value="Flavodoxin_1"/>
    <property type="match status" value="1"/>
</dbReference>
<keyword evidence="7" id="KW-0560">Oxidoreductase</keyword>
<keyword evidence="10" id="KW-1133">Transmembrane helix</keyword>
<evidence type="ECO:0000256" key="10">
    <source>
        <dbReference type="SAM" id="Phobius"/>
    </source>
</evidence>
<dbReference type="InterPro" id="IPR017927">
    <property type="entry name" value="FAD-bd_FR_type"/>
</dbReference>
<dbReference type="InterPro" id="IPR001709">
    <property type="entry name" value="Flavoprot_Pyr_Nucl_cyt_Rdtase"/>
</dbReference>
<evidence type="ECO:0000313" key="14">
    <source>
        <dbReference type="EMBL" id="PVU87502.1"/>
    </source>
</evidence>
<evidence type="ECO:0000313" key="15">
    <source>
        <dbReference type="Proteomes" id="UP000245699"/>
    </source>
</evidence>
<evidence type="ECO:0000256" key="4">
    <source>
        <dbReference type="ARBA" id="ARBA00022643"/>
    </source>
</evidence>
<dbReference type="InterPro" id="IPR029039">
    <property type="entry name" value="Flavoprotein-like_sf"/>
</dbReference>
<dbReference type="SUPFAM" id="SSF52218">
    <property type="entry name" value="Flavoproteins"/>
    <property type="match status" value="1"/>
</dbReference>
<evidence type="ECO:0000256" key="6">
    <source>
        <dbReference type="ARBA" id="ARBA00022857"/>
    </source>
</evidence>
<evidence type="ECO:0000259" key="12">
    <source>
        <dbReference type="PROSITE" id="PS51384"/>
    </source>
</evidence>
<dbReference type="SUPFAM" id="SSF63380">
    <property type="entry name" value="Riboflavin synthase domain-like"/>
    <property type="match status" value="1"/>
</dbReference>
<evidence type="ECO:0000256" key="3">
    <source>
        <dbReference type="ARBA" id="ARBA00022630"/>
    </source>
</evidence>
<evidence type="ECO:0000256" key="7">
    <source>
        <dbReference type="ARBA" id="ARBA00023002"/>
    </source>
</evidence>
<evidence type="ECO:0000313" key="13">
    <source>
        <dbReference type="EMBL" id="PVU86110.1"/>
    </source>
</evidence>
<dbReference type="PRINTS" id="PR00369">
    <property type="entry name" value="FLAVODOXIN"/>
</dbReference>
<comment type="cofactor">
    <cofactor evidence="1">
        <name>FMN</name>
        <dbReference type="ChEBI" id="CHEBI:58210"/>
    </cofactor>
</comment>
<keyword evidence="6" id="KW-0521">NADP</keyword>
<feature type="domain" description="FAD-binding FR-type" evidence="12">
    <location>
        <begin position="449"/>
        <end position="696"/>
    </location>
</feature>
<organism evidence="14 15">
    <name type="scientific">Furculomyces boomerangus</name>
    <dbReference type="NCBI Taxonomy" id="61424"/>
    <lineage>
        <taxon>Eukaryota</taxon>
        <taxon>Fungi</taxon>
        <taxon>Fungi incertae sedis</taxon>
        <taxon>Zoopagomycota</taxon>
        <taxon>Kickxellomycotina</taxon>
        <taxon>Harpellomycetes</taxon>
        <taxon>Harpellales</taxon>
        <taxon>Harpellaceae</taxon>
        <taxon>Furculomyces</taxon>
    </lineage>
</organism>
<keyword evidence="3" id="KW-0285">Flavoprotein</keyword>
<dbReference type="InterPro" id="IPR008254">
    <property type="entry name" value="Flavodoxin/NO_synth"/>
</dbReference>
<feature type="transmembrane region" description="Helical" evidence="10">
    <location>
        <begin position="140"/>
        <end position="159"/>
    </location>
</feature>
<dbReference type="GO" id="GO:0050660">
    <property type="term" value="F:flavin adenine dinucleotide binding"/>
    <property type="evidence" value="ECO:0007669"/>
    <property type="project" value="TreeGrafter"/>
</dbReference>
<name>A0A2T9Y577_9FUNG</name>
<feature type="transmembrane region" description="Helical" evidence="10">
    <location>
        <begin position="84"/>
        <end position="108"/>
    </location>
</feature>
<dbReference type="InterPro" id="IPR023173">
    <property type="entry name" value="NADPH_Cyt_P450_Rdtase_alpha"/>
</dbReference>
<sequence>MKNQPLHANKHNPSISSSSSSSNLSKKPSYRFGSFEPVQEDTNLAPKTDSLQTITSFINSIFSAVTPKSLSPSNKKSTGKHTKAFITLFLIFLAFIYNLFQNILVFVLGKNKNTVKQKQRKSDQMSHNRISGLKVEKMDIIVITTMIVGAATFIFRKFIFGSKDNSSSISQKTLKNSNNSQNVSGSSKSAIDVERNIAEQMKLKNKNVVLAFGSQTGTAEDLAKRVSRELQQDFGARTMVIDPEDFEIETLSRIQPNSILVLLMSTTGEGEPTDNMTGWYDKLIGIDNLHSVDFSEAEMIEFEEPEPNEFESDPDYTFDYDNPLANLHFAAFGLGNTTYEHFNSHVKQVSKRLQSLGATLVGEIGLGDDDMDIDEDFENWEAANLPLIGKHIGSTPQSDEDAVTGYHPDTIITEVHEKVDDQKLSLIGSLRPPNNLEVDENSKPKVDAKNPWESTVLDAWQLCSDDNERQIIHMEIDLSEAGIEYTTGDHLCVYPTNYESQVDLLLKLFNLKSDQLITIAPNPGSSSPLLASTILSTYGAALRHYLDIITPIPRDTIKQVLMRQVKSEVAIEYLKSLMEDRELYNKVVVETTMTPGELIESIIALEQKSMVPEEQKMTLDFSMLTDLLPRLAPRFYSISSSNLVSPNKLSITVVVLRYKSTNNIDRFGIASNYLGEITNILNKVDVSGMPGEPSYKIRNVNISEDEKKTVKIPIYVQKAIFRLPSKPKTPVIMVGPGTGIAPFRGFVQERAYLVKQGKEVGPTILFFGNRHETKDFLYKDEMKELFDVLGSQNEESKLFTAFSRDQEQKIYVQHRILENAKSIYELLMNRGAYFYICGDGKFMVKDVEKALVQVISEQGGMSSEAANAWLSDFRKSDKYQEDVWH</sequence>
<keyword evidence="10" id="KW-0472">Membrane</keyword>
<dbReference type="InterPro" id="IPR001433">
    <property type="entry name" value="OxRdtase_FAD/NAD-bd"/>
</dbReference>
<feature type="domain" description="Flavodoxin-like" evidence="11">
    <location>
        <begin position="208"/>
        <end position="385"/>
    </location>
</feature>
<dbReference type="STRING" id="61424.A0A2T9Y577"/>
<reference evidence="14 15" key="1">
    <citation type="journal article" date="2018" name="MBio">
        <title>Comparative Genomics Reveals the Core Gene Toolbox for the Fungus-Insect Symbiosis.</title>
        <authorList>
            <person name="Wang Y."/>
            <person name="Stata M."/>
            <person name="Wang W."/>
            <person name="Stajich J.E."/>
            <person name="White M.M."/>
            <person name="Moncalvo J.M."/>
        </authorList>
    </citation>
    <scope>NUCLEOTIDE SEQUENCE [LARGE SCALE GENOMIC DNA]</scope>
    <source>
        <strain evidence="14 15">AUS-77-4</strain>
    </source>
</reference>
<dbReference type="Gene3D" id="3.40.50.80">
    <property type="entry name" value="Nucleotide-binding domain of ferredoxin-NADP reductase (FNR) module"/>
    <property type="match status" value="1"/>
</dbReference>
<feature type="region of interest" description="Disordered" evidence="9">
    <location>
        <begin position="1"/>
        <end position="28"/>
    </location>
</feature>
<dbReference type="Proteomes" id="UP000245699">
    <property type="component" value="Unassembled WGS sequence"/>
</dbReference>
<dbReference type="OrthoDB" id="1856718at2759"/>
<dbReference type="EMBL" id="MBFT01000964">
    <property type="protein sequence ID" value="PVU86110.1"/>
    <property type="molecule type" value="Genomic_DNA"/>
</dbReference>
<dbReference type="GO" id="GO:0010181">
    <property type="term" value="F:FMN binding"/>
    <property type="evidence" value="ECO:0007669"/>
    <property type="project" value="InterPro"/>
</dbReference>
<dbReference type="Gene3D" id="2.40.30.10">
    <property type="entry name" value="Translation factors"/>
    <property type="match status" value="1"/>
</dbReference>
<dbReference type="PANTHER" id="PTHR19384">
    <property type="entry name" value="NITRIC OXIDE SYNTHASE-RELATED"/>
    <property type="match status" value="1"/>
</dbReference>
<evidence type="ECO:0000256" key="8">
    <source>
        <dbReference type="ARBA" id="ARBA00023797"/>
    </source>
</evidence>
<dbReference type="Gene3D" id="1.20.990.10">
    <property type="entry name" value="NADPH-cytochrome p450 Reductase, Chain A, domain 3"/>
    <property type="match status" value="1"/>
</dbReference>
<dbReference type="FunFam" id="3.40.50.80:FF:000001">
    <property type="entry name" value="NADPH--cytochrome P450 reductase 1"/>
    <property type="match status" value="1"/>
</dbReference>